<organism evidence="2 3">
    <name type="scientific">Portunus trituberculatus</name>
    <name type="common">Swimming crab</name>
    <name type="synonym">Neptunus trituberculatus</name>
    <dbReference type="NCBI Taxonomy" id="210409"/>
    <lineage>
        <taxon>Eukaryota</taxon>
        <taxon>Metazoa</taxon>
        <taxon>Ecdysozoa</taxon>
        <taxon>Arthropoda</taxon>
        <taxon>Crustacea</taxon>
        <taxon>Multicrustacea</taxon>
        <taxon>Malacostraca</taxon>
        <taxon>Eumalacostraca</taxon>
        <taxon>Eucarida</taxon>
        <taxon>Decapoda</taxon>
        <taxon>Pleocyemata</taxon>
        <taxon>Brachyura</taxon>
        <taxon>Eubrachyura</taxon>
        <taxon>Portunoidea</taxon>
        <taxon>Portunidae</taxon>
        <taxon>Portuninae</taxon>
        <taxon>Portunus</taxon>
    </lineage>
</organism>
<evidence type="ECO:0000313" key="2">
    <source>
        <dbReference type="EMBL" id="MPC81938.1"/>
    </source>
</evidence>
<feature type="region of interest" description="Disordered" evidence="1">
    <location>
        <begin position="1"/>
        <end position="21"/>
    </location>
</feature>
<name>A0A5B7IME9_PORTR</name>
<protein>
    <submittedName>
        <fullName evidence="2">Uncharacterized protein</fullName>
    </submittedName>
</protein>
<dbReference type="AlphaFoldDB" id="A0A5B7IME9"/>
<dbReference type="Proteomes" id="UP000324222">
    <property type="component" value="Unassembled WGS sequence"/>
</dbReference>
<feature type="compositionally biased region" description="Polar residues" evidence="1">
    <location>
        <begin position="1"/>
        <end position="16"/>
    </location>
</feature>
<sequence length="70" mass="7421">MSQGPNKPASLINTASLPPPRHNQVTLSIYKPAHITSSSLLPFSSFLPLPLSSNKSLAHPLHIPSVSPSI</sequence>
<comment type="caution">
    <text evidence="2">The sequence shown here is derived from an EMBL/GenBank/DDBJ whole genome shotgun (WGS) entry which is preliminary data.</text>
</comment>
<gene>
    <name evidence="2" type="ORF">E2C01_076579</name>
</gene>
<reference evidence="2 3" key="1">
    <citation type="submission" date="2019-05" db="EMBL/GenBank/DDBJ databases">
        <title>Another draft genome of Portunus trituberculatus and its Hox gene families provides insights of decapod evolution.</title>
        <authorList>
            <person name="Jeong J.-H."/>
            <person name="Song I."/>
            <person name="Kim S."/>
            <person name="Choi T."/>
            <person name="Kim D."/>
            <person name="Ryu S."/>
            <person name="Kim W."/>
        </authorList>
    </citation>
    <scope>NUCLEOTIDE SEQUENCE [LARGE SCALE GENOMIC DNA]</scope>
    <source>
        <tissue evidence="2">Muscle</tissue>
    </source>
</reference>
<evidence type="ECO:0000256" key="1">
    <source>
        <dbReference type="SAM" id="MobiDB-lite"/>
    </source>
</evidence>
<evidence type="ECO:0000313" key="3">
    <source>
        <dbReference type="Proteomes" id="UP000324222"/>
    </source>
</evidence>
<accession>A0A5B7IME9</accession>
<keyword evidence="3" id="KW-1185">Reference proteome</keyword>
<proteinExistence type="predicted"/>
<dbReference type="EMBL" id="VSRR010058455">
    <property type="protein sequence ID" value="MPC81938.1"/>
    <property type="molecule type" value="Genomic_DNA"/>
</dbReference>